<dbReference type="InterPro" id="IPR038595">
    <property type="entry name" value="LOR_sf"/>
</dbReference>
<gene>
    <name evidence="2" type="ORF">ZOSMA_74G00340</name>
</gene>
<dbReference type="AlphaFoldDB" id="A0A0K9NQ17"/>
<dbReference type="PANTHER" id="PTHR31087:SF22">
    <property type="entry name" value="PROTEIN LURP-ONE-RELATED 8"/>
    <property type="match status" value="1"/>
</dbReference>
<proteinExistence type="inferred from homology"/>
<dbReference type="Pfam" id="PF04525">
    <property type="entry name" value="LOR"/>
    <property type="match status" value="1"/>
</dbReference>
<protein>
    <recommendedName>
        <fullName evidence="4">Protein LURP-one-related 8</fullName>
    </recommendedName>
</protein>
<dbReference type="Gene3D" id="2.40.160.200">
    <property type="entry name" value="LURP1-related"/>
    <property type="match status" value="1"/>
</dbReference>
<comment type="caution">
    <text evidence="2">The sequence shown here is derived from an EMBL/GenBank/DDBJ whole genome shotgun (WGS) entry which is preliminary data.</text>
</comment>
<dbReference type="SUPFAM" id="SSF54518">
    <property type="entry name" value="Tubby C-terminal domain-like"/>
    <property type="match status" value="1"/>
</dbReference>
<keyword evidence="3" id="KW-1185">Reference proteome</keyword>
<dbReference type="InterPro" id="IPR025659">
    <property type="entry name" value="Tubby-like_C"/>
</dbReference>
<accession>A0A0K9NQ17</accession>
<dbReference type="InterPro" id="IPR007612">
    <property type="entry name" value="LOR"/>
</dbReference>
<evidence type="ECO:0008006" key="4">
    <source>
        <dbReference type="Google" id="ProtNLM"/>
    </source>
</evidence>
<evidence type="ECO:0000256" key="1">
    <source>
        <dbReference type="ARBA" id="ARBA00005437"/>
    </source>
</evidence>
<name>A0A0K9NQ17_ZOSMR</name>
<comment type="similarity">
    <text evidence="1">Belongs to the LOR family.</text>
</comment>
<reference evidence="3" key="1">
    <citation type="journal article" date="2016" name="Nature">
        <title>The genome of the seagrass Zostera marina reveals angiosperm adaptation to the sea.</title>
        <authorList>
            <person name="Olsen J.L."/>
            <person name="Rouze P."/>
            <person name="Verhelst B."/>
            <person name="Lin Y.-C."/>
            <person name="Bayer T."/>
            <person name="Collen J."/>
            <person name="Dattolo E."/>
            <person name="De Paoli E."/>
            <person name="Dittami S."/>
            <person name="Maumus F."/>
            <person name="Michel G."/>
            <person name="Kersting A."/>
            <person name="Lauritano C."/>
            <person name="Lohaus R."/>
            <person name="Toepel M."/>
            <person name="Tonon T."/>
            <person name="Vanneste K."/>
            <person name="Amirebrahimi M."/>
            <person name="Brakel J."/>
            <person name="Bostroem C."/>
            <person name="Chovatia M."/>
            <person name="Grimwood J."/>
            <person name="Jenkins J.W."/>
            <person name="Jueterbock A."/>
            <person name="Mraz A."/>
            <person name="Stam W.T."/>
            <person name="Tice H."/>
            <person name="Bornberg-Bauer E."/>
            <person name="Green P.J."/>
            <person name="Pearson G.A."/>
            <person name="Procaccini G."/>
            <person name="Duarte C.M."/>
            <person name="Schmutz J."/>
            <person name="Reusch T.B.H."/>
            <person name="Van de Peer Y."/>
        </authorList>
    </citation>
    <scope>NUCLEOTIDE SEQUENCE [LARGE SCALE GENOMIC DNA]</scope>
    <source>
        <strain evidence="3">cv. Finnish</strain>
    </source>
</reference>
<sequence>MAAKMRYSDEEITTLTVWKKSLMFNCKGFTVYDSKGNLAFRVDNYASTHLDEILLMDCTGKALLTLHRKKVLMSFSQANWKVFNGNDRDSSEKNPLFAVVKKKRLFFQSKVFAHVTRYGGEERDWEYSVEGSFGGRCWSVYDRMRRTVAEMKKKKEKVAGVSFGDDVYTLVVNQEAIQTEIAMAVAILLDQT</sequence>
<organism evidence="2 3">
    <name type="scientific">Zostera marina</name>
    <name type="common">Eelgrass</name>
    <dbReference type="NCBI Taxonomy" id="29655"/>
    <lineage>
        <taxon>Eukaryota</taxon>
        <taxon>Viridiplantae</taxon>
        <taxon>Streptophyta</taxon>
        <taxon>Embryophyta</taxon>
        <taxon>Tracheophyta</taxon>
        <taxon>Spermatophyta</taxon>
        <taxon>Magnoliopsida</taxon>
        <taxon>Liliopsida</taxon>
        <taxon>Zosteraceae</taxon>
        <taxon>Zostera</taxon>
    </lineage>
</organism>
<evidence type="ECO:0000313" key="3">
    <source>
        <dbReference type="Proteomes" id="UP000036987"/>
    </source>
</evidence>
<dbReference type="OrthoDB" id="748129at2759"/>
<evidence type="ECO:0000313" key="2">
    <source>
        <dbReference type="EMBL" id="KMZ58693.1"/>
    </source>
</evidence>
<dbReference type="Proteomes" id="UP000036987">
    <property type="component" value="Unassembled WGS sequence"/>
</dbReference>
<dbReference type="PANTHER" id="PTHR31087">
    <property type="match status" value="1"/>
</dbReference>
<dbReference type="EMBL" id="LFYR01001898">
    <property type="protein sequence ID" value="KMZ58693.1"/>
    <property type="molecule type" value="Genomic_DNA"/>
</dbReference>
<dbReference type="OMA" id="PATHACH"/>